<gene>
    <name evidence="2" type="ORF">SAMN04488099_10214</name>
</gene>
<evidence type="ECO:0008006" key="4">
    <source>
        <dbReference type="Google" id="ProtNLM"/>
    </source>
</evidence>
<dbReference type="RefSeq" id="WP_091478616.1">
    <property type="nucleotide sequence ID" value="NZ_BJYC01000003.1"/>
</dbReference>
<evidence type="ECO:0000256" key="1">
    <source>
        <dbReference type="ARBA" id="ARBA00023025"/>
    </source>
</evidence>
<evidence type="ECO:0000313" key="3">
    <source>
        <dbReference type="Proteomes" id="UP000199081"/>
    </source>
</evidence>
<sequence length="89" mass="10394">MNKKEKQLYDAILFCSFSSSLSPFPELRQALVEQAERILSDDHFPDFCADLSKLISHYLLTYGDQLPDQVKHLHRLVMRETLQQRGRAD</sequence>
<keyword evidence="3" id="KW-1185">Reference proteome</keyword>
<dbReference type="GO" id="GO:0030153">
    <property type="term" value="P:bacteriocin immunity"/>
    <property type="evidence" value="ECO:0007669"/>
    <property type="project" value="UniProtKB-KW"/>
</dbReference>
<organism evidence="2 3">
    <name type="scientific">Alkalibacterium pelagium</name>
    <dbReference type="NCBI Taxonomy" id="426702"/>
    <lineage>
        <taxon>Bacteria</taxon>
        <taxon>Bacillati</taxon>
        <taxon>Bacillota</taxon>
        <taxon>Bacilli</taxon>
        <taxon>Lactobacillales</taxon>
        <taxon>Carnobacteriaceae</taxon>
        <taxon>Alkalibacterium</taxon>
    </lineage>
</organism>
<proteinExistence type="predicted"/>
<dbReference type="Proteomes" id="UP000199081">
    <property type="component" value="Unassembled WGS sequence"/>
</dbReference>
<evidence type="ECO:0000313" key="2">
    <source>
        <dbReference type="EMBL" id="SEK31647.1"/>
    </source>
</evidence>
<dbReference type="Gene3D" id="1.20.1440.50">
    <property type="entry name" value="Ta0600-like"/>
    <property type="match status" value="1"/>
</dbReference>
<dbReference type="EMBL" id="FNZU01000002">
    <property type="protein sequence ID" value="SEK31647.1"/>
    <property type="molecule type" value="Genomic_DNA"/>
</dbReference>
<dbReference type="AlphaFoldDB" id="A0A1H7G298"/>
<dbReference type="InterPro" id="IPR023130">
    <property type="entry name" value="Ta0600-like_sf"/>
</dbReference>
<keyword evidence="1" id="KW-0079">Bacteriocin immunity</keyword>
<reference evidence="3" key="1">
    <citation type="submission" date="2016-10" db="EMBL/GenBank/DDBJ databases">
        <authorList>
            <person name="Varghese N."/>
            <person name="Submissions S."/>
        </authorList>
    </citation>
    <scope>NUCLEOTIDE SEQUENCE [LARGE SCALE GENOMIC DNA]</scope>
    <source>
        <strain evidence="3">DSM 19183</strain>
    </source>
</reference>
<dbReference type="SUPFAM" id="SSF109797">
    <property type="entry name" value="Bacteriocin immunity protein-like"/>
    <property type="match status" value="1"/>
</dbReference>
<name>A0A1H7G298_9LACT</name>
<accession>A0A1H7G298</accession>
<protein>
    <recommendedName>
        <fullName evidence="4">Enterocin A Immunity</fullName>
    </recommendedName>
</protein>